<accession>T2M554</accession>
<dbReference type="Pfam" id="PF18097">
    <property type="entry name" value="Vta1_C"/>
    <property type="match status" value="1"/>
</dbReference>
<dbReference type="AlphaFoldDB" id="T2M554"/>
<dbReference type="PANTHER" id="PTHR46009:SF1">
    <property type="entry name" value="VACUOLAR PROTEIN SORTING-ASSOCIATED PROTEIN VTA1 HOMOLOG"/>
    <property type="match status" value="1"/>
</dbReference>
<keyword evidence="8" id="KW-0472">Membrane</keyword>
<gene>
    <name evidence="12" type="primary">VTA1</name>
</gene>
<evidence type="ECO:0000256" key="6">
    <source>
        <dbReference type="ARBA" id="ARBA00022753"/>
    </source>
</evidence>
<comment type="similarity">
    <text evidence="3">Belongs to the VTA1 family.</text>
</comment>
<keyword evidence="4" id="KW-0813">Transport</keyword>
<dbReference type="GO" id="GO:0005771">
    <property type="term" value="C:multivesicular body"/>
    <property type="evidence" value="ECO:0007669"/>
    <property type="project" value="TreeGrafter"/>
</dbReference>
<protein>
    <submittedName>
        <fullName evidence="12">Vacuolar protein sorting-associated protein VTA1 homolog</fullName>
    </submittedName>
</protein>
<dbReference type="EMBL" id="HAAD01000949">
    <property type="protein sequence ID" value="CDG67181.1"/>
    <property type="molecule type" value="mRNA"/>
</dbReference>
<evidence type="ECO:0000256" key="8">
    <source>
        <dbReference type="ARBA" id="ARBA00023136"/>
    </source>
</evidence>
<evidence type="ECO:0000313" key="12">
    <source>
        <dbReference type="EMBL" id="CDG67181.1"/>
    </source>
</evidence>
<feature type="domain" description="Vta1 C-terminal" evidence="11">
    <location>
        <begin position="257"/>
        <end position="292"/>
    </location>
</feature>
<dbReference type="Gene3D" id="1.25.40.270">
    <property type="entry name" value="Vacuolar protein sorting-associated protein vta1"/>
    <property type="match status" value="1"/>
</dbReference>
<dbReference type="Gene3D" id="1.20.5.420">
    <property type="entry name" value="Immunoglobulin FC, subunit C"/>
    <property type="match status" value="1"/>
</dbReference>
<name>T2M554_HYDVU</name>
<dbReference type="OrthoDB" id="391137at2759"/>
<comment type="subcellular location">
    <subcellularLocation>
        <location evidence="2">Cytoplasm</location>
    </subcellularLocation>
    <subcellularLocation>
        <location evidence="1">Endosome membrane</location>
        <topology evidence="1">Peripheral membrane protein</topology>
    </subcellularLocation>
</comment>
<evidence type="ECO:0000256" key="9">
    <source>
        <dbReference type="SAM" id="MobiDB-lite"/>
    </source>
</evidence>
<evidence type="ECO:0000259" key="10">
    <source>
        <dbReference type="Pfam" id="PF04652"/>
    </source>
</evidence>
<dbReference type="GO" id="GO:0032511">
    <property type="term" value="P:late endosome to vacuole transport via multivesicular body sorting pathway"/>
    <property type="evidence" value="ECO:0007669"/>
    <property type="project" value="InterPro"/>
</dbReference>
<feature type="domain" description="Vta1/callose synthase N-terminal" evidence="10">
    <location>
        <begin position="19"/>
        <end position="161"/>
    </location>
</feature>
<evidence type="ECO:0000256" key="7">
    <source>
        <dbReference type="ARBA" id="ARBA00022927"/>
    </source>
</evidence>
<dbReference type="Pfam" id="PF04652">
    <property type="entry name" value="Vta1"/>
    <property type="match status" value="1"/>
</dbReference>
<evidence type="ECO:0000256" key="3">
    <source>
        <dbReference type="ARBA" id="ARBA00007895"/>
    </source>
</evidence>
<keyword evidence="6" id="KW-0967">Endosome</keyword>
<evidence type="ECO:0000256" key="5">
    <source>
        <dbReference type="ARBA" id="ARBA00022490"/>
    </source>
</evidence>
<dbReference type="InterPro" id="IPR044538">
    <property type="entry name" value="Vta1-like"/>
</dbReference>
<evidence type="ECO:0000256" key="4">
    <source>
        <dbReference type="ARBA" id="ARBA00022448"/>
    </source>
</evidence>
<dbReference type="InterPro" id="IPR041212">
    <property type="entry name" value="Vta1_C"/>
</dbReference>
<evidence type="ECO:0000256" key="1">
    <source>
        <dbReference type="ARBA" id="ARBA00004481"/>
    </source>
</evidence>
<evidence type="ECO:0000259" key="11">
    <source>
        <dbReference type="Pfam" id="PF18097"/>
    </source>
</evidence>
<keyword evidence="5" id="KW-0963">Cytoplasm</keyword>
<organism evidence="12">
    <name type="scientific">Hydra vulgaris</name>
    <name type="common">Hydra</name>
    <name type="synonym">Hydra attenuata</name>
    <dbReference type="NCBI Taxonomy" id="6087"/>
    <lineage>
        <taxon>Eukaryota</taxon>
        <taxon>Metazoa</taxon>
        <taxon>Cnidaria</taxon>
        <taxon>Hydrozoa</taxon>
        <taxon>Hydroidolina</taxon>
        <taxon>Anthoathecata</taxon>
        <taxon>Aplanulata</taxon>
        <taxon>Hydridae</taxon>
        <taxon>Hydra</taxon>
    </lineage>
</organism>
<dbReference type="InterPro" id="IPR023175">
    <property type="entry name" value="Vta1/CALS_N_sf"/>
</dbReference>
<dbReference type="GO" id="GO:0015031">
    <property type="term" value="P:protein transport"/>
    <property type="evidence" value="ECO:0007669"/>
    <property type="project" value="UniProtKB-KW"/>
</dbReference>
<evidence type="ECO:0000256" key="2">
    <source>
        <dbReference type="ARBA" id="ARBA00004496"/>
    </source>
</evidence>
<dbReference type="InterPro" id="IPR039431">
    <property type="entry name" value="Vta1/CALS_N"/>
</dbReference>
<proteinExistence type="evidence at transcript level"/>
<sequence>IKNTKMAASVPLPPNLKQLNSYLKLAKEYDKRDPTVAYFCRMFAVQKGIKLDSKSPDCKKFLFSLMDQLENTKKALLESGEEAVSNEIVGQAHIESVTLSLFSWADSEDRNGVFNRNITKAFYSASLLFDVLGQFDGFTEECQIKQKYAKWKATYLHKCLQNGVVPEPGPEGSGFENELNVLPDVSKESKFNSPIPPSNNADSINFATGYSSAPTSYGFAPPEVFEKPVPVPRKVLNATDTSPQNPSVSDSSSSDIDFIQATKFCKFAMSALQYEDVGTAVENLTKALNLLQKR</sequence>
<dbReference type="PANTHER" id="PTHR46009">
    <property type="entry name" value="VACUOLAR PROTEIN SORTING-ASSOCIATED PROTEIN VTA1 HOMOLOG"/>
    <property type="match status" value="1"/>
</dbReference>
<keyword evidence="7" id="KW-0653">Protein transport</keyword>
<feature type="region of interest" description="Disordered" evidence="9">
    <location>
        <begin position="235"/>
        <end position="254"/>
    </location>
</feature>
<dbReference type="GO" id="GO:0010008">
    <property type="term" value="C:endosome membrane"/>
    <property type="evidence" value="ECO:0007669"/>
    <property type="project" value="UniProtKB-SubCell"/>
</dbReference>
<reference evidence="12" key="1">
    <citation type="journal article" date="2013" name="Genome Biol. Evol.">
        <title>Punctuated emergences of genetic and phenotypic innovations in eumetazoan, bilaterian, euteleostome, and hominidae ancestors.</title>
        <authorList>
            <person name="Wenger Y."/>
            <person name="Galliot B."/>
        </authorList>
    </citation>
    <scope>NUCLEOTIDE SEQUENCE</scope>
    <source>
        <tissue evidence="12">Whole animals</tissue>
    </source>
</reference>
<feature type="non-terminal residue" evidence="12">
    <location>
        <position position="1"/>
    </location>
</feature>